<dbReference type="AlphaFoldDB" id="A0A081RNI7"/>
<dbReference type="CDD" id="cd05145">
    <property type="entry name" value="RIO1_like"/>
    <property type="match status" value="1"/>
</dbReference>
<evidence type="ECO:0000313" key="14">
    <source>
        <dbReference type="Proteomes" id="UP000028059"/>
    </source>
</evidence>
<evidence type="ECO:0000256" key="11">
    <source>
        <dbReference type="ARBA" id="ARBA00048679"/>
    </source>
</evidence>
<keyword evidence="8" id="KW-0067">ATP-binding</keyword>
<dbReference type="GO" id="GO:0004674">
    <property type="term" value="F:protein serine/threonine kinase activity"/>
    <property type="evidence" value="ECO:0007669"/>
    <property type="project" value="UniProtKB-KW"/>
</dbReference>
<evidence type="ECO:0000256" key="1">
    <source>
        <dbReference type="ARBA" id="ARBA00009196"/>
    </source>
</evidence>
<feature type="domain" description="RIO kinase" evidence="12">
    <location>
        <begin position="29"/>
        <end position="259"/>
    </location>
</feature>
<keyword evidence="9" id="KW-0460">Magnesium</keyword>
<comment type="catalytic activity">
    <reaction evidence="10">
        <text>L-threonyl-[protein] + ATP = O-phospho-L-threonyl-[protein] + ADP + H(+)</text>
        <dbReference type="Rhea" id="RHEA:46608"/>
        <dbReference type="Rhea" id="RHEA-COMP:11060"/>
        <dbReference type="Rhea" id="RHEA-COMP:11605"/>
        <dbReference type="ChEBI" id="CHEBI:15378"/>
        <dbReference type="ChEBI" id="CHEBI:30013"/>
        <dbReference type="ChEBI" id="CHEBI:30616"/>
        <dbReference type="ChEBI" id="CHEBI:61977"/>
        <dbReference type="ChEBI" id="CHEBI:456216"/>
        <dbReference type="EC" id="2.7.11.1"/>
    </reaction>
</comment>
<dbReference type="PATRIC" id="fig|1502293.3.peg.730"/>
<comment type="catalytic activity">
    <reaction evidence="11">
        <text>L-seryl-[protein] + ATP = O-phospho-L-seryl-[protein] + ADP + H(+)</text>
        <dbReference type="Rhea" id="RHEA:17989"/>
        <dbReference type="Rhea" id="RHEA-COMP:9863"/>
        <dbReference type="Rhea" id="RHEA-COMP:11604"/>
        <dbReference type="ChEBI" id="CHEBI:15378"/>
        <dbReference type="ChEBI" id="CHEBI:29999"/>
        <dbReference type="ChEBI" id="CHEBI:30616"/>
        <dbReference type="ChEBI" id="CHEBI:83421"/>
        <dbReference type="ChEBI" id="CHEBI:456216"/>
        <dbReference type="EC" id="2.7.11.1"/>
    </reaction>
</comment>
<keyword evidence="7 13" id="KW-0418">Kinase</keyword>
<evidence type="ECO:0000256" key="10">
    <source>
        <dbReference type="ARBA" id="ARBA00047899"/>
    </source>
</evidence>
<dbReference type="InterPro" id="IPR018934">
    <property type="entry name" value="RIO_dom"/>
</dbReference>
<dbReference type="InterPro" id="IPR011009">
    <property type="entry name" value="Kinase-like_dom_sf"/>
</dbReference>
<evidence type="ECO:0000259" key="12">
    <source>
        <dbReference type="SMART" id="SM00090"/>
    </source>
</evidence>
<evidence type="ECO:0000256" key="9">
    <source>
        <dbReference type="ARBA" id="ARBA00022842"/>
    </source>
</evidence>
<dbReference type="EMBL" id="JOKN01000010">
    <property type="protein sequence ID" value="KEQ56760.1"/>
    <property type="molecule type" value="Genomic_DNA"/>
</dbReference>
<dbReference type="InterPro" id="IPR051272">
    <property type="entry name" value="RIO-type_Ser/Thr_kinase"/>
</dbReference>
<proteinExistence type="inferred from homology"/>
<dbReference type="Gene3D" id="3.30.200.20">
    <property type="entry name" value="Phosphorylase Kinase, domain 1"/>
    <property type="match status" value="1"/>
</dbReference>
<evidence type="ECO:0000256" key="3">
    <source>
        <dbReference type="ARBA" id="ARBA00022527"/>
    </source>
</evidence>
<dbReference type="Proteomes" id="UP000028059">
    <property type="component" value="Unassembled WGS sequence"/>
</dbReference>
<keyword evidence="3" id="KW-0723">Serine/threonine-protein kinase</keyword>
<keyword evidence="4 13" id="KW-0808">Transferase</keyword>
<evidence type="ECO:0000256" key="5">
    <source>
        <dbReference type="ARBA" id="ARBA00022723"/>
    </source>
</evidence>
<comment type="caution">
    <text evidence="13">The sequence shown here is derived from an EMBL/GenBank/DDBJ whole genome shotgun (WGS) entry which is preliminary data.</text>
</comment>
<accession>A0A081RNI7</accession>
<dbReference type="GO" id="GO:0005524">
    <property type="term" value="F:ATP binding"/>
    <property type="evidence" value="ECO:0007669"/>
    <property type="project" value="UniProtKB-KW"/>
</dbReference>
<gene>
    <name evidence="13" type="primary">rio1</name>
    <name evidence="13" type="ORF">AAA799N04_00793</name>
</gene>
<evidence type="ECO:0000256" key="2">
    <source>
        <dbReference type="ARBA" id="ARBA00012513"/>
    </source>
</evidence>
<evidence type="ECO:0000313" key="13">
    <source>
        <dbReference type="EMBL" id="KEQ56760.1"/>
    </source>
</evidence>
<comment type="similarity">
    <text evidence="1">Belongs to the protein kinase superfamily. RIO-type Ser/Thr kinase family.</text>
</comment>
<dbReference type="InterPro" id="IPR000687">
    <property type="entry name" value="RIO_kinase"/>
</dbReference>
<dbReference type="Gene3D" id="1.10.510.10">
    <property type="entry name" value="Transferase(Phosphotransferase) domain 1"/>
    <property type="match status" value="1"/>
</dbReference>
<dbReference type="PANTHER" id="PTHR45723">
    <property type="entry name" value="SERINE/THREONINE-PROTEIN KINASE RIO1"/>
    <property type="match status" value="1"/>
</dbReference>
<evidence type="ECO:0000256" key="7">
    <source>
        <dbReference type="ARBA" id="ARBA00022777"/>
    </source>
</evidence>
<name>A0A081RNI7_9ARCH</name>
<keyword evidence="6" id="KW-0547">Nucleotide-binding</keyword>
<dbReference type="Pfam" id="PF01163">
    <property type="entry name" value="RIO1"/>
    <property type="match status" value="1"/>
</dbReference>
<evidence type="ECO:0000256" key="8">
    <source>
        <dbReference type="ARBA" id="ARBA00022840"/>
    </source>
</evidence>
<organism evidence="13 14">
    <name type="scientific">Marine Group I thaumarchaeote SCGC AAA799-N04</name>
    <dbReference type="NCBI Taxonomy" id="1502293"/>
    <lineage>
        <taxon>Archaea</taxon>
        <taxon>Nitrososphaerota</taxon>
        <taxon>Marine Group I</taxon>
    </lineage>
</organism>
<dbReference type="SUPFAM" id="SSF56112">
    <property type="entry name" value="Protein kinase-like (PK-like)"/>
    <property type="match status" value="1"/>
</dbReference>
<protein>
    <recommendedName>
        <fullName evidence="2">non-specific serine/threonine protein kinase</fullName>
        <ecNumber evidence="2">2.7.11.1</ecNumber>
    </recommendedName>
</protein>
<keyword evidence="14" id="KW-1185">Reference proteome</keyword>
<dbReference type="GO" id="GO:0106310">
    <property type="term" value="F:protein serine kinase activity"/>
    <property type="evidence" value="ECO:0007669"/>
    <property type="project" value="RHEA"/>
</dbReference>
<evidence type="ECO:0000256" key="4">
    <source>
        <dbReference type="ARBA" id="ARBA00022679"/>
    </source>
</evidence>
<dbReference type="EC" id="2.7.11.1" evidence="2"/>
<dbReference type="GO" id="GO:0046872">
    <property type="term" value="F:metal ion binding"/>
    <property type="evidence" value="ECO:0007669"/>
    <property type="project" value="UniProtKB-KW"/>
</dbReference>
<keyword evidence="5" id="KW-0479">Metal-binding</keyword>
<evidence type="ECO:0000256" key="6">
    <source>
        <dbReference type="ARBA" id="ARBA00022741"/>
    </source>
</evidence>
<reference evidence="13 14" key="1">
    <citation type="submission" date="2014-06" db="EMBL/GenBank/DDBJ databases">
        <authorList>
            <person name="Ngugi D.K."/>
            <person name="Blom J."/>
            <person name="Alam I."/>
            <person name="Rashid M."/>
            <person name="Ba Alawi W."/>
            <person name="Zhang G."/>
            <person name="Hikmawan T."/>
            <person name="Guan Y."/>
            <person name="Antunes A."/>
            <person name="Siam R."/>
            <person name="ElDorry H."/>
            <person name="Bajic V."/>
            <person name="Stingl U."/>
        </authorList>
    </citation>
    <scope>NUCLEOTIDE SEQUENCE [LARGE SCALE GENOMIC DNA]</scope>
    <source>
        <strain evidence="13">SCGC AAA799-N04</strain>
    </source>
</reference>
<sequence length="259" mass="29525">MTDILSKKLESKLDKKLISKSKRKTLDDGFKKGKVVNEVLDKPTVMTLYKMITDHIIAYVNGAVSAGKESVLFWGVDEKDSNVALKIYLVSTSNFKKREPYILGDPRFSNIKKGTKNLVYLWAKKEYRNLTQCFEAGIPVPKPLHVTNNVLAMEFVGENGAPAKLLLDSEVDENDYQQSIQIISDMYHKAKLVHGDFSEYNVFKTKKGLIVFDLGSAVDLRHPNTQEFLKRDINNITRFFKKRGVSVEDPDELFEDIVK</sequence>
<dbReference type="SMART" id="SM00090">
    <property type="entry name" value="RIO"/>
    <property type="match status" value="1"/>
</dbReference>